<dbReference type="Gene3D" id="3.10.450.50">
    <property type="match status" value="1"/>
</dbReference>
<dbReference type="InterPro" id="IPR032710">
    <property type="entry name" value="NTF2-like_dom_sf"/>
</dbReference>
<proteinExistence type="predicted"/>
<reference evidence="2 3" key="1">
    <citation type="submission" date="2020-07" db="EMBL/GenBank/DDBJ databases">
        <title>Luteimonas sp. SJ-92.</title>
        <authorList>
            <person name="Huang X.-X."/>
            <person name="Xu L."/>
            <person name="Sun J.-Q."/>
        </authorList>
    </citation>
    <scope>NUCLEOTIDE SEQUENCE [LARGE SCALE GENOMIC DNA]</scope>
    <source>
        <strain evidence="2 3">SJ-92</strain>
    </source>
</reference>
<feature type="domain" description="DUF4440" evidence="1">
    <location>
        <begin position="9"/>
        <end position="106"/>
    </location>
</feature>
<protein>
    <submittedName>
        <fullName evidence="2">Nuclear transport factor 2 family protein</fullName>
    </submittedName>
</protein>
<dbReference type="Pfam" id="PF14534">
    <property type="entry name" value="DUF4440"/>
    <property type="match status" value="1"/>
</dbReference>
<accession>A0A853JG98</accession>
<dbReference type="InterPro" id="IPR027843">
    <property type="entry name" value="DUF4440"/>
</dbReference>
<dbReference type="Proteomes" id="UP000578091">
    <property type="component" value="Unassembled WGS sequence"/>
</dbReference>
<evidence type="ECO:0000313" key="2">
    <source>
        <dbReference type="EMBL" id="NZA27774.1"/>
    </source>
</evidence>
<organism evidence="2 3">
    <name type="scientific">Luteimonas salinisoli</name>
    <dbReference type="NCBI Taxonomy" id="2752307"/>
    <lineage>
        <taxon>Bacteria</taxon>
        <taxon>Pseudomonadati</taxon>
        <taxon>Pseudomonadota</taxon>
        <taxon>Gammaproteobacteria</taxon>
        <taxon>Lysobacterales</taxon>
        <taxon>Lysobacteraceae</taxon>
        <taxon>Luteimonas</taxon>
    </lineage>
</organism>
<dbReference type="EMBL" id="JACCKA010000086">
    <property type="protein sequence ID" value="NZA27774.1"/>
    <property type="molecule type" value="Genomic_DNA"/>
</dbReference>
<evidence type="ECO:0000259" key="1">
    <source>
        <dbReference type="Pfam" id="PF14534"/>
    </source>
</evidence>
<sequence length="115" mass="12707">MDEAALWSLERGFWTGDASFYDANLAEEAVMVFPAPAGIMDRAQTLEAIRSAPRWQRVEMAGQRLLQAGDGAVALAYRVRAERDGDDGYAALCGSVYARTAQDWRLVMHQQTPAK</sequence>
<gene>
    <name evidence="2" type="ORF">H0E84_15455</name>
</gene>
<evidence type="ECO:0000313" key="3">
    <source>
        <dbReference type="Proteomes" id="UP000578091"/>
    </source>
</evidence>
<name>A0A853JG98_9GAMM</name>
<keyword evidence="3" id="KW-1185">Reference proteome</keyword>
<comment type="caution">
    <text evidence="2">The sequence shown here is derived from an EMBL/GenBank/DDBJ whole genome shotgun (WGS) entry which is preliminary data.</text>
</comment>
<dbReference type="SUPFAM" id="SSF54427">
    <property type="entry name" value="NTF2-like"/>
    <property type="match status" value="1"/>
</dbReference>
<dbReference type="RefSeq" id="WP_180679541.1">
    <property type="nucleotide sequence ID" value="NZ_JACCKA010000086.1"/>
</dbReference>
<dbReference type="AlphaFoldDB" id="A0A853JG98"/>